<proteinExistence type="predicted"/>
<dbReference type="Pfam" id="PF12514">
    <property type="entry name" value="DUF3718"/>
    <property type="match status" value="1"/>
</dbReference>
<organism evidence="2 3">
    <name type="scientific">Psychrosphaera saromensis</name>
    <dbReference type="NCBI Taxonomy" id="716813"/>
    <lineage>
        <taxon>Bacteria</taxon>
        <taxon>Pseudomonadati</taxon>
        <taxon>Pseudomonadota</taxon>
        <taxon>Gammaproteobacteria</taxon>
        <taxon>Alteromonadales</taxon>
        <taxon>Pseudoalteromonadaceae</taxon>
        <taxon>Psychrosphaera</taxon>
    </lineage>
</organism>
<dbReference type="OrthoDB" id="6197363at2"/>
<gene>
    <name evidence="2" type="ORF">BTO11_00120</name>
</gene>
<dbReference type="Proteomes" id="UP000239007">
    <property type="component" value="Unassembled WGS sequence"/>
</dbReference>
<reference evidence="2 3" key="1">
    <citation type="submission" date="2016-12" db="EMBL/GenBank/DDBJ databases">
        <title>Diversity of luminous bacteria.</title>
        <authorList>
            <person name="Yoshizawa S."/>
            <person name="Kogure K."/>
        </authorList>
    </citation>
    <scope>NUCLEOTIDE SEQUENCE [LARGE SCALE GENOMIC DNA]</scope>
    <source>
        <strain evidence="2 3">SA4-48</strain>
    </source>
</reference>
<dbReference type="EMBL" id="MSCH01000003">
    <property type="protein sequence ID" value="PQJ52215.1"/>
    <property type="molecule type" value="Genomic_DNA"/>
</dbReference>
<accession>A0A2S7UR49</accession>
<evidence type="ECO:0008006" key="4">
    <source>
        <dbReference type="Google" id="ProtNLM"/>
    </source>
</evidence>
<evidence type="ECO:0000256" key="1">
    <source>
        <dbReference type="SAM" id="SignalP"/>
    </source>
</evidence>
<dbReference type="InterPro" id="IPR022193">
    <property type="entry name" value="DUF3718"/>
</dbReference>
<keyword evidence="3" id="KW-1185">Reference proteome</keyword>
<dbReference type="AlphaFoldDB" id="A0A2S7UR49"/>
<feature type="signal peptide" evidence="1">
    <location>
        <begin position="1"/>
        <end position="25"/>
    </location>
</feature>
<feature type="chain" id="PRO_5015708465" description="DUF3718 domain-containing protein" evidence="1">
    <location>
        <begin position="26"/>
        <end position="123"/>
    </location>
</feature>
<dbReference type="RefSeq" id="WP_105050669.1">
    <property type="nucleotide sequence ID" value="NZ_BMYG01000011.1"/>
</dbReference>
<sequence length="123" mass="12910">MKFFASILASFLVVMTLSYSPAVKSADVGALLAGICDNVAADNKGRFRKKLKEAGVKLRDIYDGISCGGQNLVRHAIKTGSAKTGAYIVKRMPASHFAGSGDAEWATGNGFADSPIVTAIAER</sequence>
<evidence type="ECO:0000313" key="2">
    <source>
        <dbReference type="EMBL" id="PQJ52215.1"/>
    </source>
</evidence>
<comment type="caution">
    <text evidence="2">The sequence shown here is derived from an EMBL/GenBank/DDBJ whole genome shotgun (WGS) entry which is preliminary data.</text>
</comment>
<name>A0A2S7UR49_9GAMM</name>
<evidence type="ECO:0000313" key="3">
    <source>
        <dbReference type="Proteomes" id="UP000239007"/>
    </source>
</evidence>
<protein>
    <recommendedName>
        <fullName evidence="4">DUF3718 domain-containing protein</fullName>
    </recommendedName>
</protein>
<keyword evidence="1" id="KW-0732">Signal</keyword>